<keyword evidence="4" id="KW-1185">Reference proteome</keyword>
<evidence type="ECO:0008006" key="5">
    <source>
        <dbReference type="Google" id="ProtNLM"/>
    </source>
</evidence>
<dbReference type="EMBL" id="FNBW01000006">
    <property type="protein sequence ID" value="SDF75933.1"/>
    <property type="molecule type" value="Genomic_DNA"/>
</dbReference>
<feature type="signal peptide" evidence="2">
    <location>
        <begin position="1"/>
        <end position="20"/>
    </location>
</feature>
<proteinExistence type="predicted"/>
<sequence>MLRLLPAALLLVLLAGPARAQTPVDLQLVLAVDISRSMDQDEQSLQRAGYVAALRDPQVIAAIQGGPLGRIALTYVEWAGQGLQTVLVPWTLIDGADSAGLVADALAVQPLQRLRRTSISNALTFSASHFETSGFTSPRRVIDISGDGPNNQGFEVTEARDAVIDQGITINGLPIMLKTGYPSGFFDVQNLDLYYEDCVIGGFGAFLVTVQDVGEFAGAIRRKLILEIAGRAPAPRAVPARWSPMQGTPGQGSQLQGTQLQGTPVQGFARTDCQIGEKLWDSWMRGAE</sequence>
<dbReference type="SUPFAM" id="SSF53300">
    <property type="entry name" value="vWA-like"/>
    <property type="match status" value="1"/>
</dbReference>
<dbReference type="AlphaFoldDB" id="A0A8G2BHS1"/>
<feature type="region of interest" description="Disordered" evidence="1">
    <location>
        <begin position="237"/>
        <end position="259"/>
    </location>
</feature>
<dbReference type="Gene3D" id="3.40.50.410">
    <property type="entry name" value="von Willebrand factor, type A domain"/>
    <property type="match status" value="1"/>
</dbReference>
<organism evidence="3 4">
    <name type="scientific">Thalassobaculum litoreum DSM 18839</name>
    <dbReference type="NCBI Taxonomy" id="1123362"/>
    <lineage>
        <taxon>Bacteria</taxon>
        <taxon>Pseudomonadati</taxon>
        <taxon>Pseudomonadota</taxon>
        <taxon>Alphaproteobacteria</taxon>
        <taxon>Rhodospirillales</taxon>
        <taxon>Thalassobaculaceae</taxon>
        <taxon>Thalassobaculum</taxon>
    </lineage>
</organism>
<evidence type="ECO:0000313" key="4">
    <source>
        <dbReference type="Proteomes" id="UP000198615"/>
    </source>
</evidence>
<dbReference type="InterPro" id="IPR010607">
    <property type="entry name" value="DUF1194"/>
</dbReference>
<name>A0A8G2BHS1_9PROT</name>
<dbReference type="OrthoDB" id="9792179at2"/>
<gene>
    <name evidence="3" type="ORF">SAMN05660686_02232</name>
</gene>
<reference evidence="3 4" key="1">
    <citation type="submission" date="2016-10" db="EMBL/GenBank/DDBJ databases">
        <authorList>
            <person name="Varghese N."/>
            <person name="Submissions S."/>
        </authorList>
    </citation>
    <scope>NUCLEOTIDE SEQUENCE [LARGE SCALE GENOMIC DNA]</scope>
    <source>
        <strain evidence="3 4">DSM 18839</strain>
    </source>
</reference>
<dbReference type="Pfam" id="PF06707">
    <property type="entry name" value="DUF1194"/>
    <property type="match status" value="1"/>
</dbReference>
<dbReference type="InterPro" id="IPR036465">
    <property type="entry name" value="vWFA_dom_sf"/>
</dbReference>
<feature type="chain" id="PRO_5034299128" description="DUF1194 domain-containing protein" evidence="2">
    <location>
        <begin position="21"/>
        <end position="288"/>
    </location>
</feature>
<dbReference type="RefSeq" id="WP_093150287.1">
    <property type="nucleotide sequence ID" value="NZ_FNBW01000006.1"/>
</dbReference>
<dbReference type="Proteomes" id="UP000198615">
    <property type="component" value="Unassembled WGS sequence"/>
</dbReference>
<evidence type="ECO:0000313" key="3">
    <source>
        <dbReference type="EMBL" id="SDF75933.1"/>
    </source>
</evidence>
<protein>
    <recommendedName>
        <fullName evidence="5">DUF1194 domain-containing protein</fullName>
    </recommendedName>
</protein>
<keyword evidence="2" id="KW-0732">Signal</keyword>
<comment type="caution">
    <text evidence="3">The sequence shown here is derived from an EMBL/GenBank/DDBJ whole genome shotgun (WGS) entry which is preliminary data.</text>
</comment>
<evidence type="ECO:0000256" key="1">
    <source>
        <dbReference type="SAM" id="MobiDB-lite"/>
    </source>
</evidence>
<accession>A0A8G2BHS1</accession>
<evidence type="ECO:0000256" key="2">
    <source>
        <dbReference type="SAM" id="SignalP"/>
    </source>
</evidence>